<dbReference type="Gene3D" id="1.10.287.470">
    <property type="entry name" value="Helix hairpin bin"/>
    <property type="match status" value="1"/>
</dbReference>
<dbReference type="Gene3D" id="2.40.420.20">
    <property type="match status" value="1"/>
</dbReference>
<dbReference type="Gene3D" id="2.40.30.170">
    <property type="match status" value="1"/>
</dbReference>
<name>A0A0R3L941_9BRAD</name>
<feature type="domain" description="Multidrug resistance protein MdtA-like C-terminal permuted SH3" evidence="8">
    <location>
        <begin position="312"/>
        <end position="372"/>
    </location>
</feature>
<dbReference type="InterPro" id="IPR058624">
    <property type="entry name" value="MdtA-like_HH"/>
</dbReference>
<feature type="coiled-coil region" evidence="3">
    <location>
        <begin position="111"/>
        <end position="138"/>
    </location>
</feature>
<dbReference type="GO" id="GO:0030313">
    <property type="term" value="C:cell envelope"/>
    <property type="evidence" value="ECO:0007669"/>
    <property type="project" value="UniProtKB-SubCell"/>
</dbReference>
<dbReference type="Pfam" id="PF25876">
    <property type="entry name" value="HH_MFP_RND"/>
    <property type="match status" value="1"/>
</dbReference>
<proteinExistence type="inferred from homology"/>
<feature type="compositionally biased region" description="Polar residues" evidence="4">
    <location>
        <begin position="380"/>
        <end position="394"/>
    </location>
</feature>
<evidence type="ECO:0000259" key="6">
    <source>
        <dbReference type="Pfam" id="PF25917"/>
    </source>
</evidence>
<evidence type="ECO:0000256" key="2">
    <source>
        <dbReference type="ARBA" id="ARBA00009477"/>
    </source>
</evidence>
<feature type="domain" description="Multidrug resistance protein MdtA-like alpha-helical hairpin" evidence="5">
    <location>
        <begin position="112"/>
        <end position="180"/>
    </location>
</feature>
<evidence type="ECO:0000259" key="5">
    <source>
        <dbReference type="Pfam" id="PF25876"/>
    </source>
</evidence>
<dbReference type="InterPro" id="IPR058625">
    <property type="entry name" value="MdtA-like_BSH"/>
</dbReference>
<dbReference type="PANTHER" id="PTHR30158">
    <property type="entry name" value="ACRA/E-RELATED COMPONENT OF DRUG EFFLUX TRANSPORTER"/>
    <property type="match status" value="1"/>
</dbReference>
<dbReference type="AlphaFoldDB" id="A0A0R3L941"/>
<evidence type="ECO:0000256" key="3">
    <source>
        <dbReference type="SAM" id="Coils"/>
    </source>
</evidence>
<reference evidence="9 10" key="1">
    <citation type="submission" date="2014-03" db="EMBL/GenBank/DDBJ databases">
        <title>Bradyrhizobium valentinum sp. nov., isolated from effective nodules of Lupinus mariae-josephae, a lupine endemic of basic-lime soils in Eastern Spain.</title>
        <authorList>
            <person name="Duran D."/>
            <person name="Rey L."/>
            <person name="Navarro A."/>
            <person name="Busquets A."/>
            <person name="Imperial J."/>
            <person name="Ruiz-Argueso T."/>
        </authorList>
    </citation>
    <scope>NUCLEOTIDE SEQUENCE [LARGE SCALE GENOMIC DNA]</scope>
    <source>
        <strain evidence="9 10">LmjM3</strain>
    </source>
</reference>
<evidence type="ECO:0000256" key="4">
    <source>
        <dbReference type="SAM" id="MobiDB-lite"/>
    </source>
</evidence>
<dbReference type="Pfam" id="PF25967">
    <property type="entry name" value="RND-MFP_C"/>
    <property type="match status" value="1"/>
</dbReference>
<dbReference type="Pfam" id="PF25917">
    <property type="entry name" value="BSH_RND"/>
    <property type="match status" value="1"/>
</dbReference>
<gene>
    <name evidence="9" type="ORF">CP49_36785</name>
</gene>
<evidence type="ECO:0000259" key="7">
    <source>
        <dbReference type="Pfam" id="PF25944"/>
    </source>
</evidence>
<dbReference type="RefSeq" id="WP_057852222.1">
    <property type="nucleotide sequence ID" value="NZ_LLXX01000125.1"/>
</dbReference>
<feature type="region of interest" description="Disordered" evidence="4">
    <location>
        <begin position="374"/>
        <end position="394"/>
    </location>
</feature>
<dbReference type="FunFam" id="2.40.420.20:FF:000001">
    <property type="entry name" value="Efflux RND transporter periplasmic adaptor subunit"/>
    <property type="match status" value="1"/>
</dbReference>
<feature type="domain" description="Multidrug resistance protein MdtA-like barrel-sandwich hybrid" evidence="6">
    <location>
        <begin position="72"/>
        <end position="208"/>
    </location>
</feature>
<evidence type="ECO:0000313" key="10">
    <source>
        <dbReference type="Proteomes" id="UP000051913"/>
    </source>
</evidence>
<dbReference type="InterPro" id="IPR058626">
    <property type="entry name" value="MdtA-like_b-barrel"/>
</dbReference>
<protein>
    <submittedName>
        <fullName evidence="9">Uncharacterized protein</fullName>
    </submittedName>
</protein>
<dbReference type="PANTHER" id="PTHR30158:SF24">
    <property type="entry name" value="HLYD FAMILY SECRETION PROTEIN"/>
    <property type="match status" value="1"/>
</dbReference>
<comment type="subcellular location">
    <subcellularLocation>
        <location evidence="1">Cell envelope</location>
    </subcellularLocation>
</comment>
<evidence type="ECO:0000256" key="1">
    <source>
        <dbReference type="ARBA" id="ARBA00004196"/>
    </source>
</evidence>
<dbReference type="Gene3D" id="2.40.50.100">
    <property type="match status" value="1"/>
</dbReference>
<evidence type="ECO:0000259" key="8">
    <source>
        <dbReference type="Pfam" id="PF25967"/>
    </source>
</evidence>
<dbReference type="Proteomes" id="UP000051913">
    <property type="component" value="Unassembled WGS sequence"/>
</dbReference>
<dbReference type="InterPro" id="IPR058627">
    <property type="entry name" value="MdtA-like_C"/>
</dbReference>
<accession>A0A0R3L941</accession>
<keyword evidence="10" id="KW-1185">Reference proteome</keyword>
<dbReference type="GO" id="GO:0022857">
    <property type="term" value="F:transmembrane transporter activity"/>
    <property type="evidence" value="ECO:0007669"/>
    <property type="project" value="InterPro"/>
</dbReference>
<dbReference type="GO" id="GO:0005886">
    <property type="term" value="C:plasma membrane"/>
    <property type="evidence" value="ECO:0007669"/>
    <property type="project" value="TreeGrafter"/>
</dbReference>
<sequence>MKRSVRGTVGAVSTLIVLGALWAYGWRAMEGNVAVGPEPLSAPPTVMVAQPLSKPIVDWNEFSGRFEPTASIEIRARVSGYLQSINFEDGQLVEAGHPLFVIDPRPYRAAVAEAEARLSSARAQVDLTNLELQRAEQLIGSATVSRSTYDQRTQQKRVADATFQTAEAALQRAQLDLEFTEIRAPVAGRLSNRRVDTGSLVTGGDTLLTTIVALNPIYFVFDMSERDFVAYERAMKSGKLRSIRDKGTAVWARLPDDNGWPYQGTMNFVDNRLELGSGTIRVRAVLPNPDLFVTPGQFGRIRLPSSREYEGILIPETALLTDQGERIVLTVGDDNVLKTRAVLLGPSQPGGLRVVREGLRSTDRIVINGLQRARPGAKVTPQTGPVAQQPQSAS</sequence>
<evidence type="ECO:0000313" key="9">
    <source>
        <dbReference type="EMBL" id="KRR04418.1"/>
    </source>
</evidence>
<dbReference type="Pfam" id="PF25944">
    <property type="entry name" value="Beta-barrel_RND"/>
    <property type="match status" value="1"/>
</dbReference>
<comment type="similarity">
    <text evidence="2">Belongs to the membrane fusion protein (MFP) (TC 8.A.1) family.</text>
</comment>
<comment type="caution">
    <text evidence="9">The sequence shown here is derived from an EMBL/GenBank/DDBJ whole genome shotgun (WGS) entry which is preliminary data.</text>
</comment>
<dbReference type="InterPro" id="IPR006143">
    <property type="entry name" value="RND_pump_MFP"/>
</dbReference>
<feature type="domain" description="Multidrug resistance protein MdtA-like beta-barrel" evidence="7">
    <location>
        <begin position="216"/>
        <end position="303"/>
    </location>
</feature>
<organism evidence="9 10">
    <name type="scientific">Bradyrhizobium valentinum</name>
    <dbReference type="NCBI Taxonomy" id="1518501"/>
    <lineage>
        <taxon>Bacteria</taxon>
        <taxon>Pseudomonadati</taxon>
        <taxon>Pseudomonadota</taxon>
        <taxon>Alphaproteobacteria</taxon>
        <taxon>Hyphomicrobiales</taxon>
        <taxon>Nitrobacteraceae</taxon>
        <taxon>Bradyrhizobium</taxon>
    </lineage>
</organism>
<dbReference type="GO" id="GO:0046677">
    <property type="term" value="P:response to antibiotic"/>
    <property type="evidence" value="ECO:0007669"/>
    <property type="project" value="TreeGrafter"/>
</dbReference>
<dbReference type="SUPFAM" id="SSF111369">
    <property type="entry name" value="HlyD-like secretion proteins"/>
    <property type="match status" value="1"/>
</dbReference>
<keyword evidence="3" id="KW-0175">Coiled coil</keyword>
<dbReference type="EMBL" id="LLXX01000125">
    <property type="protein sequence ID" value="KRR04418.1"/>
    <property type="molecule type" value="Genomic_DNA"/>
</dbReference>
<dbReference type="NCBIfam" id="TIGR01730">
    <property type="entry name" value="RND_mfp"/>
    <property type="match status" value="1"/>
</dbReference>